<dbReference type="EMBL" id="OZ075141">
    <property type="protein sequence ID" value="CAL5031423.1"/>
    <property type="molecule type" value="Genomic_DNA"/>
</dbReference>
<dbReference type="FunFam" id="1.25.40.10:FF:000427">
    <property type="entry name" value="Pentatricopeptide repeat-containing protein chloroplastic"/>
    <property type="match status" value="1"/>
</dbReference>
<dbReference type="PANTHER" id="PTHR47926:SF458">
    <property type="entry name" value="PENTATRICOPEPTIDE REPEAT-CONTAINING PROTEIN"/>
    <property type="match status" value="1"/>
</dbReference>
<dbReference type="InterPro" id="IPR011990">
    <property type="entry name" value="TPR-like_helical_dom_sf"/>
</dbReference>
<protein>
    <recommendedName>
        <fullName evidence="5">DYW domain-containing protein</fullName>
    </recommendedName>
</protein>
<dbReference type="InterPro" id="IPR046960">
    <property type="entry name" value="PPR_At4g14850-like_plant"/>
</dbReference>
<dbReference type="SUPFAM" id="SSF48452">
    <property type="entry name" value="TPR-like"/>
    <property type="match status" value="1"/>
</dbReference>
<dbReference type="PANTHER" id="PTHR47926">
    <property type="entry name" value="PENTATRICOPEPTIDE REPEAT-CONTAINING PROTEIN"/>
    <property type="match status" value="1"/>
</dbReference>
<feature type="repeat" description="PPR" evidence="4">
    <location>
        <begin position="288"/>
        <end position="322"/>
    </location>
</feature>
<feature type="domain" description="DYW" evidence="5">
    <location>
        <begin position="604"/>
        <end position="696"/>
    </location>
</feature>
<evidence type="ECO:0000256" key="1">
    <source>
        <dbReference type="ARBA" id="ARBA00006643"/>
    </source>
</evidence>
<proteinExistence type="inferred from homology"/>
<feature type="repeat" description="PPR" evidence="4">
    <location>
        <begin position="85"/>
        <end position="120"/>
    </location>
</feature>
<feature type="repeat" description="PPR" evidence="4">
    <location>
        <begin position="389"/>
        <end position="423"/>
    </location>
</feature>
<evidence type="ECO:0000259" key="5">
    <source>
        <dbReference type="Pfam" id="PF14432"/>
    </source>
</evidence>
<reference evidence="6" key="1">
    <citation type="submission" date="2024-10" db="EMBL/GenBank/DDBJ databases">
        <authorList>
            <person name="Ryan C."/>
        </authorList>
    </citation>
    <scope>NUCLEOTIDE SEQUENCE [LARGE SCALE GENOMIC DNA]</scope>
</reference>
<dbReference type="Proteomes" id="UP001497457">
    <property type="component" value="Chromosome 31b"/>
</dbReference>
<evidence type="ECO:0000313" key="7">
    <source>
        <dbReference type="Proteomes" id="UP001497457"/>
    </source>
</evidence>
<dbReference type="FunFam" id="1.25.40.10:FF:000333">
    <property type="entry name" value="Pentatricopeptide repeat-containing protein"/>
    <property type="match status" value="1"/>
</dbReference>
<evidence type="ECO:0000256" key="4">
    <source>
        <dbReference type="PROSITE-ProRule" id="PRU00708"/>
    </source>
</evidence>
<comment type="similarity">
    <text evidence="1">Belongs to the PPR family. PCMP-H subfamily.</text>
</comment>
<evidence type="ECO:0000256" key="3">
    <source>
        <dbReference type="ARBA" id="ARBA00022946"/>
    </source>
</evidence>
<dbReference type="InterPro" id="IPR046848">
    <property type="entry name" value="E_motif"/>
</dbReference>
<keyword evidence="7" id="KW-1185">Reference proteome</keyword>
<feature type="repeat" description="PPR" evidence="4">
    <location>
        <begin position="187"/>
        <end position="221"/>
    </location>
</feature>
<accession>A0ABC9D4U5</accession>
<dbReference type="InterPro" id="IPR002885">
    <property type="entry name" value="PPR_rpt"/>
</dbReference>
<dbReference type="InterPro" id="IPR032867">
    <property type="entry name" value="DYW_dom"/>
</dbReference>
<name>A0ABC9D4U5_9POAL</name>
<dbReference type="Gene3D" id="1.25.40.10">
    <property type="entry name" value="Tetratricopeptide repeat domain"/>
    <property type="match status" value="4"/>
</dbReference>
<dbReference type="Pfam" id="PF20431">
    <property type="entry name" value="E_motif"/>
    <property type="match status" value="1"/>
</dbReference>
<dbReference type="AlphaFoldDB" id="A0ABC9D4U5"/>
<gene>
    <name evidence="6" type="ORF">URODEC1_LOCUS81658</name>
</gene>
<keyword evidence="2" id="KW-0677">Repeat</keyword>
<keyword evidence="3" id="KW-0809">Transit peptide</keyword>
<dbReference type="NCBIfam" id="TIGR00756">
    <property type="entry name" value="PPR"/>
    <property type="match status" value="5"/>
</dbReference>
<evidence type="ECO:0000313" key="6">
    <source>
        <dbReference type="EMBL" id="CAL5031423.1"/>
    </source>
</evidence>
<organism evidence="6 7">
    <name type="scientific">Urochloa decumbens</name>
    <dbReference type="NCBI Taxonomy" id="240449"/>
    <lineage>
        <taxon>Eukaryota</taxon>
        <taxon>Viridiplantae</taxon>
        <taxon>Streptophyta</taxon>
        <taxon>Embryophyta</taxon>
        <taxon>Tracheophyta</taxon>
        <taxon>Spermatophyta</taxon>
        <taxon>Magnoliopsida</taxon>
        <taxon>Liliopsida</taxon>
        <taxon>Poales</taxon>
        <taxon>Poaceae</taxon>
        <taxon>PACMAD clade</taxon>
        <taxon>Panicoideae</taxon>
        <taxon>Panicodae</taxon>
        <taxon>Paniceae</taxon>
        <taxon>Melinidinae</taxon>
        <taxon>Urochloa</taxon>
    </lineage>
</organism>
<dbReference type="Pfam" id="PF13041">
    <property type="entry name" value="PPR_2"/>
    <property type="match status" value="3"/>
</dbReference>
<evidence type="ECO:0000256" key="2">
    <source>
        <dbReference type="ARBA" id="ARBA00022737"/>
    </source>
</evidence>
<dbReference type="Pfam" id="PF14432">
    <property type="entry name" value="DYW_deaminase"/>
    <property type="match status" value="1"/>
</dbReference>
<dbReference type="Pfam" id="PF01535">
    <property type="entry name" value="PPR"/>
    <property type="match status" value="3"/>
</dbReference>
<sequence>MATAVPPAAAALPAAAAPSPSRPPTGRAALGQVPQLHAALIKSGELTASPKSFHSLLEAAAHGASPAQLAYAVRLFRLGPRPPLSAPCYNVLMRAFHRAGHPEDALHVFVEMLVDASVWPDQHTVACVLKSCSRMRALDVGCGIQAYAIKRGLMLDRFVLSSLIHMYASCADVAAARLLFDAVEEKGVVMWNAIIAGYFKNGDWKEVVELFKGMLEVGAPFDEVTLVSVATACGRIGDAKLGRWIGGYVEEKGMLRNRNLVTALVDMYAKCGELAKARRLFNGMQSRDVVAWSAMISGYTQTDQCQEALALFSEMQVAEVEPNDVTMVSVLSACAVLGALETGKWVHSYIRKKQLPLTVVLGTALVDFYAKCGCIDSAVEAFESMPAKNPWTWTALIKGMASNGMGKEALELFSSMCKASIEPTDVTFIGVLMACSHSYLVEEGRQHFDSMTRDYGIQPKIEHYGCVVDLLGRAGLIDEAYQFIRTMPIEPNTVIWRALLSSCAVHKNVEIGEEALKQIISLDPSHSGDYILLSNIYASVGRWKDSAMVRREMKDRGIQKTPGCSLIELDGVVFEFFAEDSDHPQLREIYKKVEEMIDKIKMAGYVPNTADVRLDVDVCEKEVSVSHHSEKLAIAFGLMKLRPGVTIRLSKNLRVCTDCHSATKLISKVYNREIVVRDRNRFHHFKDGSCSCNDYW</sequence>
<dbReference type="FunFam" id="1.25.40.10:FF:000490">
    <property type="entry name" value="Pentatricopeptide repeat-containing protein chloroplastic"/>
    <property type="match status" value="1"/>
</dbReference>
<dbReference type="PROSITE" id="PS51375">
    <property type="entry name" value="PPR"/>
    <property type="match status" value="4"/>
</dbReference>